<feature type="domain" description="L-asparaginase N-terminal" evidence="2">
    <location>
        <begin position="5"/>
        <end position="159"/>
    </location>
</feature>
<name>A0A420WIF4_9PROT</name>
<dbReference type="PIRSF" id="PIRSF001220">
    <property type="entry name" value="L-ASNase_gatD"/>
    <property type="match status" value="1"/>
</dbReference>
<evidence type="ECO:0000256" key="1">
    <source>
        <dbReference type="PIRSR" id="PIRSR001220-1"/>
    </source>
</evidence>
<dbReference type="InterPro" id="IPR036152">
    <property type="entry name" value="Asp/glu_Ase-like_sf"/>
</dbReference>
<dbReference type="InterPro" id="IPR037152">
    <property type="entry name" value="L-asparaginase_N_sf"/>
</dbReference>
<feature type="active site" description="O-isoaspartyl threonine intermediate" evidence="1">
    <location>
        <position position="13"/>
    </location>
</feature>
<dbReference type="Proteomes" id="UP000282211">
    <property type="component" value="Unassembled WGS sequence"/>
</dbReference>
<dbReference type="OrthoDB" id="9788068at2"/>
<dbReference type="InParanoid" id="A0A420WIF4"/>
<dbReference type="EMBL" id="RBII01000001">
    <property type="protein sequence ID" value="RKQ70719.1"/>
    <property type="molecule type" value="Genomic_DNA"/>
</dbReference>
<evidence type="ECO:0000313" key="3">
    <source>
        <dbReference type="EMBL" id="RKQ70719.1"/>
    </source>
</evidence>
<dbReference type="PROSITE" id="PS51732">
    <property type="entry name" value="ASN_GLN_ASE_3"/>
    <property type="match status" value="1"/>
</dbReference>
<proteinExistence type="predicted"/>
<comment type="caution">
    <text evidence="3">The sequence shown here is derived from an EMBL/GenBank/DDBJ whole genome shotgun (WGS) entry which is preliminary data.</text>
</comment>
<dbReference type="PIRSF" id="PIRSF500176">
    <property type="entry name" value="L_ASNase"/>
    <property type="match status" value="1"/>
</dbReference>
<dbReference type="PANTHER" id="PTHR11707">
    <property type="entry name" value="L-ASPARAGINASE"/>
    <property type="match status" value="1"/>
</dbReference>
<dbReference type="SUPFAM" id="SSF53774">
    <property type="entry name" value="Glutaminase/Asparaginase"/>
    <property type="match status" value="1"/>
</dbReference>
<dbReference type="RefSeq" id="WP_121098554.1">
    <property type="nucleotide sequence ID" value="NZ_RBII01000001.1"/>
</dbReference>
<dbReference type="AlphaFoldDB" id="A0A420WIF4"/>
<reference evidence="3 4" key="1">
    <citation type="submission" date="2018-10" db="EMBL/GenBank/DDBJ databases">
        <title>Genomic Encyclopedia of Type Strains, Phase IV (KMG-IV): sequencing the most valuable type-strain genomes for metagenomic binning, comparative biology and taxonomic classification.</title>
        <authorList>
            <person name="Goeker M."/>
        </authorList>
    </citation>
    <scope>NUCLEOTIDE SEQUENCE [LARGE SCALE GENOMIC DNA]</scope>
    <source>
        <strain evidence="3 4">DSM 22008</strain>
    </source>
</reference>
<organism evidence="3 4">
    <name type="scientific">Litorimonas taeanensis</name>
    <dbReference type="NCBI Taxonomy" id="568099"/>
    <lineage>
        <taxon>Bacteria</taxon>
        <taxon>Pseudomonadati</taxon>
        <taxon>Pseudomonadota</taxon>
        <taxon>Alphaproteobacteria</taxon>
        <taxon>Maricaulales</taxon>
        <taxon>Robiginitomaculaceae</taxon>
    </lineage>
</organism>
<dbReference type="GO" id="GO:0004067">
    <property type="term" value="F:asparaginase activity"/>
    <property type="evidence" value="ECO:0007669"/>
    <property type="project" value="UniProtKB-UniRule"/>
</dbReference>
<keyword evidence="4" id="KW-1185">Reference proteome</keyword>
<dbReference type="Pfam" id="PF00710">
    <property type="entry name" value="Asparaginase"/>
    <property type="match status" value="1"/>
</dbReference>
<gene>
    <name evidence="3" type="ORF">DES40_0017</name>
</gene>
<dbReference type="PRINTS" id="PR00139">
    <property type="entry name" value="ASNGLNASE"/>
</dbReference>
<sequence>MNSNLAILITGGTLDKIHDTLTESLIFGGGGKTRVQNILKTGRCDSPRLHVLMKMDSLDMTDEHRDIILKSVNATPEDRIVITHGTGSMELTAKYLDGKVEGKTVVLTGAMRPQSLGKSDAGFNVGGAIIAAQTLPNGVYGVMNGQVFNAQDIHKNTQSGRFDR</sequence>
<dbReference type="Gene3D" id="3.40.50.1170">
    <property type="entry name" value="L-asparaginase, N-terminal domain"/>
    <property type="match status" value="1"/>
</dbReference>
<accession>A0A420WIF4</accession>
<dbReference type="PANTHER" id="PTHR11707:SF28">
    <property type="entry name" value="60 KDA LYSOPHOSPHOLIPASE"/>
    <property type="match status" value="1"/>
</dbReference>
<dbReference type="InterPro" id="IPR027474">
    <property type="entry name" value="L-asparaginase_N"/>
</dbReference>
<dbReference type="InterPro" id="IPR006034">
    <property type="entry name" value="Asparaginase/glutaminase-like"/>
</dbReference>
<evidence type="ECO:0000259" key="2">
    <source>
        <dbReference type="Pfam" id="PF00710"/>
    </source>
</evidence>
<evidence type="ECO:0000313" key="4">
    <source>
        <dbReference type="Proteomes" id="UP000282211"/>
    </source>
</evidence>
<protein>
    <submittedName>
        <fullName evidence="3">L-asparaginase</fullName>
    </submittedName>
</protein>